<organism evidence="1 2">
    <name type="scientific">Pseudonocardia eucalypti</name>
    <dbReference type="NCBI Taxonomy" id="648755"/>
    <lineage>
        <taxon>Bacteria</taxon>
        <taxon>Bacillati</taxon>
        <taxon>Actinomycetota</taxon>
        <taxon>Actinomycetes</taxon>
        <taxon>Pseudonocardiales</taxon>
        <taxon>Pseudonocardiaceae</taxon>
        <taxon>Pseudonocardia</taxon>
    </lineage>
</organism>
<gene>
    <name evidence="1" type="ORF">GCM10023321_59370</name>
</gene>
<dbReference type="Proteomes" id="UP001428817">
    <property type="component" value="Unassembled WGS sequence"/>
</dbReference>
<reference evidence="2" key="1">
    <citation type="journal article" date="2019" name="Int. J. Syst. Evol. Microbiol.">
        <title>The Global Catalogue of Microorganisms (GCM) 10K type strain sequencing project: providing services to taxonomists for standard genome sequencing and annotation.</title>
        <authorList>
            <consortium name="The Broad Institute Genomics Platform"/>
            <consortium name="The Broad Institute Genome Sequencing Center for Infectious Disease"/>
            <person name="Wu L."/>
            <person name="Ma J."/>
        </authorList>
    </citation>
    <scope>NUCLEOTIDE SEQUENCE [LARGE SCALE GENOMIC DNA]</scope>
    <source>
        <strain evidence="2">JCM 18303</strain>
    </source>
</reference>
<dbReference type="SUPFAM" id="SSF51905">
    <property type="entry name" value="FAD/NAD(P)-binding domain"/>
    <property type="match status" value="1"/>
</dbReference>
<dbReference type="PANTHER" id="PTHR42877">
    <property type="entry name" value="L-ORNITHINE N(5)-MONOOXYGENASE-RELATED"/>
    <property type="match status" value="1"/>
</dbReference>
<comment type="caution">
    <text evidence="1">The sequence shown here is derived from an EMBL/GenBank/DDBJ whole genome shotgun (WGS) entry which is preliminary data.</text>
</comment>
<dbReference type="EMBL" id="BAABJP010000037">
    <property type="protein sequence ID" value="GAA5167125.1"/>
    <property type="molecule type" value="Genomic_DNA"/>
</dbReference>
<name>A0ABP9QT49_9PSEU</name>
<accession>A0ABP9QT49</accession>
<sequence length="479" mass="53153">MLGAGMSGICMAVKLKRAGITDFTVLEKSHDVGGTWRDNTYPGLRCDVPSAFYQYTFARNPRWSHGFSAGPEIHRYFRSVAKRHGLDEHIRLGTEVVGAEFTGGRWRVRDAAGNVREADFLVSATGVLHRPVQPDIPGLDEFGGAAFHSARWDHTVPLAGKRVAVVGTGSTGVQIVTRLASRVAELRLFQRTAQWVLPLPNWRNDPLSRALRARVPALTAAEYEVVKQAFNVLVAGMLRPGWQRTLISEACRLNLRTVRDPQLRAKLTPDYQPMCKRLVISNGFYRAVSRPNVDVVTDRIDHVEPRGIVTADGRLHELDVLVLATGFDARAYLRPIELTGPNGRTLSEAWAEGPRAYRTVALPDFPNFFMLMGPHSPIGNFSLVPIAEAQADYALRWIEGWRRGAYATAAPSPEATERFNQGIREAMPGTVWASGCQSWYLGQDGQPEVWPWSPGRHTAMLADPHTHEFDIHAEGAANR</sequence>
<protein>
    <submittedName>
        <fullName evidence="1">NAD(P)/FAD-dependent oxidoreductase</fullName>
    </submittedName>
</protein>
<dbReference type="InterPro" id="IPR036188">
    <property type="entry name" value="FAD/NAD-bd_sf"/>
</dbReference>
<keyword evidence="2" id="KW-1185">Reference proteome</keyword>
<dbReference type="Gene3D" id="3.50.50.60">
    <property type="entry name" value="FAD/NAD(P)-binding domain"/>
    <property type="match status" value="3"/>
</dbReference>
<evidence type="ECO:0000313" key="2">
    <source>
        <dbReference type="Proteomes" id="UP001428817"/>
    </source>
</evidence>
<dbReference type="PANTHER" id="PTHR42877:SF4">
    <property type="entry name" value="FAD_NAD(P)-BINDING DOMAIN-CONTAINING PROTEIN-RELATED"/>
    <property type="match status" value="1"/>
</dbReference>
<evidence type="ECO:0000313" key="1">
    <source>
        <dbReference type="EMBL" id="GAA5167125.1"/>
    </source>
</evidence>
<dbReference type="Pfam" id="PF13738">
    <property type="entry name" value="Pyr_redox_3"/>
    <property type="match status" value="1"/>
</dbReference>
<dbReference type="InterPro" id="IPR051209">
    <property type="entry name" value="FAD-bind_Monooxygenase_sf"/>
</dbReference>
<proteinExistence type="predicted"/>